<feature type="transmembrane region" description="Helical" evidence="1">
    <location>
        <begin position="80"/>
        <end position="96"/>
    </location>
</feature>
<evidence type="ECO:0008006" key="4">
    <source>
        <dbReference type="Google" id="ProtNLM"/>
    </source>
</evidence>
<feature type="transmembrane region" description="Helical" evidence="1">
    <location>
        <begin position="158"/>
        <end position="176"/>
    </location>
</feature>
<keyword evidence="1" id="KW-1133">Transmembrane helix</keyword>
<evidence type="ECO:0000313" key="3">
    <source>
        <dbReference type="Proteomes" id="UP000442244"/>
    </source>
</evidence>
<keyword evidence="3" id="KW-1185">Reference proteome</keyword>
<reference evidence="2 3" key="1">
    <citation type="submission" date="2019-01" db="EMBL/GenBank/DDBJ databases">
        <title>Leuconostoc litchii sp. nov., a novel lactic acid bacterium isolated from lychee.</title>
        <authorList>
            <person name="Wang L.-T."/>
        </authorList>
    </citation>
    <scope>NUCLEOTIDE SEQUENCE [LARGE SCALE GENOMIC DNA]</scope>
    <source>
        <strain evidence="2 3">MB7</strain>
    </source>
</reference>
<feature type="transmembrane region" description="Helical" evidence="1">
    <location>
        <begin position="311"/>
        <end position="329"/>
    </location>
</feature>
<dbReference type="AlphaFoldDB" id="A0A6P2CMM7"/>
<sequence length="547" mass="62257">MLKRHFSTHLHHYIILMIMLGTSLLTTLPAFTNNVFKLSYDGNIHLARFDAIAQALHNSSLPPLVNFIGLHHTGLAMNGMYPWLTSIIFIIPRLLFSNPIVALAIGFVLLNLLTIFNTFLLAKFITNNRWIQIIGISIYQFSSYHMTVLYSRNALGEALAYAFIPLVFLGCFKIWHNKKNGWLYLGIGMGAIANSHILSLIIITVMIIICFFIRLLHRQITIKELQNYIKATVLAILSALYTLTNMGSLLLSNLLVSPGPNLIPLNTTKYWQALLDNSIIERADSFNIGVINTGLIIFLAFMLFTNKNGVWRYWSVATIILFFSTFDWLPWQNFVNTPINVIQFLGRLLFLVSMLLSISVMYYFNAYPLKHNDINVLVIFGLITLSLSAVHSYHNTVTQDGYRFWLTKENYYKTIKNSAIGLDYLPANNKKQLQARIPAFQSNNTLDLKINSQTYNAIDYTVNATKSSYYTLPVAIYSGVTYKVTLNHQNIKHLSQHALKLKLRKGSNHLKVAASVNKTNYFTMLVSLLAIVYSIGQLFISRTHIFK</sequence>
<keyword evidence="1" id="KW-0472">Membrane</keyword>
<feature type="transmembrane region" description="Helical" evidence="1">
    <location>
        <begin position="103"/>
        <end position="124"/>
    </location>
</feature>
<protein>
    <recommendedName>
        <fullName evidence="4">YfhO family protein</fullName>
    </recommendedName>
</protein>
<feature type="transmembrane region" description="Helical" evidence="1">
    <location>
        <begin position="285"/>
        <end position="304"/>
    </location>
</feature>
<feature type="transmembrane region" description="Helical" evidence="1">
    <location>
        <begin position="228"/>
        <end position="251"/>
    </location>
</feature>
<accession>A0A6P2CMM7</accession>
<feature type="transmembrane region" description="Helical" evidence="1">
    <location>
        <begin position="196"/>
        <end position="216"/>
    </location>
</feature>
<keyword evidence="1" id="KW-0812">Transmembrane</keyword>
<dbReference type="OrthoDB" id="2257846at2"/>
<name>A0A6P2CMM7_9LACO</name>
<dbReference type="RefSeq" id="WP_148604646.1">
    <property type="nucleotide sequence ID" value="NZ_BSUV01000001.1"/>
</dbReference>
<dbReference type="EMBL" id="SDGY01000001">
    <property type="protein sequence ID" value="TYC47136.1"/>
    <property type="molecule type" value="Genomic_DNA"/>
</dbReference>
<comment type="caution">
    <text evidence="2">The sequence shown here is derived from an EMBL/GenBank/DDBJ whole genome shotgun (WGS) entry which is preliminary data.</text>
</comment>
<evidence type="ECO:0000313" key="2">
    <source>
        <dbReference type="EMBL" id="TYC47136.1"/>
    </source>
</evidence>
<proteinExistence type="predicted"/>
<feature type="transmembrane region" description="Helical" evidence="1">
    <location>
        <begin position="341"/>
        <end position="364"/>
    </location>
</feature>
<organism evidence="2 3">
    <name type="scientific">Leuconostoc litchii</name>
    <dbReference type="NCBI Taxonomy" id="1981069"/>
    <lineage>
        <taxon>Bacteria</taxon>
        <taxon>Bacillati</taxon>
        <taxon>Bacillota</taxon>
        <taxon>Bacilli</taxon>
        <taxon>Lactobacillales</taxon>
        <taxon>Lactobacillaceae</taxon>
        <taxon>Leuconostoc</taxon>
    </lineage>
</organism>
<evidence type="ECO:0000256" key="1">
    <source>
        <dbReference type="SAM" id="Phobius"/>
    </source>
</evidence>
<gene>
    <name evidence="2" type="ORF">ESZ47_03100</name>
</gene>
<feature type="transmembrane region" description="Helical" evidence="1">
    <location>
        <begin position="12"/>
        <end position="31"/>
    </location>
</feature>
<feature type="transmembrane region" description="Helical" evidence="1">
    <location>
        <begin position="521"/>
        <end position="540"/>
    </location>
</feature>
<feature type="transmembrane region" description="Helical" evidence="1">
    <location>
        <begin position="376"/>
        <end position="394"/>
    </location>
</feature>
<dbReference type="Proteomes" id="UP000442244">
    <property type="component" value="Unassembled WGS sequence"/>
</dbReference>